<organism evidence="1 2">
    <name type="scientific">Luteolibacter arcticus</name>
    <dbReference type="NCBI Taxonomy" id="1581411"/>
    <lineage>
        <taxon>Bacteria</taxon>
        <taxon>Pseudomonadati</taxon>
        <taxon>Verrucomicrobiota</taxon>
        <taxon>Verrucomicrobiia</taxon>
        <taxon>Verrucomicrobiales</taxon>
        <taxon>Verrucomicrobiaceae</taxon>
        <taxon>Luteolibacter</taxon>
    </lineage>
</organism>
<reference evidence="1 2" key="1">
    <citation type="submission" date="2022-10" db="EMBL/GenBank/DDBJ databases">
        <title>Luteolibacter arcticus strain CCTCC AB 2014275, whole genome shotgun sequencing project.</title>
        <authorList>
            <person name="Zhao G."/>
            <person name="Shen L."/>
        </authorList>
    </citation>
    <scope>NUCLEOTIDE SEQUENCE [LARGE SCALE GENOMIC DNA]</scope>
    <source>
        <strain evidence="1 2">CCTCC AB 2014275</strain>
    </source>
</reference>
<evidence type="ECO:0000313" key="1">
    <source>
        <dbReference type="EMBL" id="MCW1923378.1"/>
    </source>
</evidence>
<dbReference type="EMBL" id="JAPDDT010000004">
    <property type="protein sequence ID" value="MCW1923378.1"/>
    <property type="molecule type" value="Genomic_DNA"/>
</dbReference>
<gene>
    <name evidence="1" type="ORF">OKA05_12505</name>
</gene>
<accession>A0ABT3GIL9</accession>
<evidence type="ECO:0000313" key="2">
    <source>
        <dbReference type="Proteomes" id="UP001320876"/>
    </source>
</evidence>
<keyword evidence="2" id="KW-1185">Reference proteome</keyword>
<name>A0ABT3GIL9_9BACT</name>
<proteinExistence type="predicted"/>
<sequence length="74" mass="8025">MAARGHAVLEGALAAEACQGNPNVFRVWLGSPTNGAGMLHLILHPEHFNEHSLPGIIADTFLEWSNARHLDSTR</sequence>
<protein>
    <submittedName>
        <fullName evidence="1">Uncharacterized protein</fullName>
    </submittedName>
</protein>
<comment type="caution">
    <text evidence="1">The sequence shown here is derived from an EMBL/GenBank/DDBJ whole genome shotgun (WGS) entry which is preliminary data.</text>
</comment>
<dbReference type="Proteomes" id="UP001320876">
    <property type="component" value="Unassembled WGS sequence"/>
</dbReference>
<dbReference type="RefSeq" id="WP_264487483.1">
    <property type="nucleotide sequence ID" value="NZ_JAPDDT010000004.1"/>
</dbReference>